<keyword evidence="2" id="KW-0238">DNA-binding</keyword>
<dbReference type="Gene3D" id="1.10.10.60">
    <property type="entry name" value="Homeodomain-like"/>
    <property type="match status" value="1"/>
</dbReference>
<dbReference type="Proteomes" id="UP001629249">
    <property type="component" value="Unassembled WGS sequence"/>
</dbReference>
<gene>
    <name evidence="5" type="ORF">PQR66_26865</name>
</gene>
<dbReference type="Pfam" id="PF14525">
    <property type="entry name" value="AraC_binding_2"/>
    <property type="match status" value="1"/>
</dbReference>
<dbReference type="SUPFAM" id="SSF46689">
    <property type="entry name" value="Homeodomain-like"/>
    <property type="match status" value="1"/>
</dbReference>
<evidence type="ECO:0000259" key="4">
    <source>
        <dbReference type="PROSITE" id="PS01124"/>
    </source>
</evidence>
<dbReference type="InterPro" id="IPR050204">
    <property type="entry name" value="AraC_XylS_family_regulators"/>
</dbReference>
<evidence type="ECO:0000256" key="1">
    <source>
        <dbReference type="ARBA" id="ARBA00023015"/>
    </source>
</evidence>
<dbReference type="EMBL" id="JAQQFN010000023">
    <property type="protein sequence ID" value="MFL9886693.1"/>
    <property type="molecule type" value="Genomic_DNA"/>
</dbReference>
<name>A0ABW8ZWH2_9BURK</name>
<evidence type="ECO:0000313" key="5">
    <source>
        <dbReference type="EMBL" id="MFL9886693.1"/>
    </source>
</evidence>
<reference evidence="5 6" key="1">
    <citation type="journal article" date="2024" name="Chem. Sci.">
        <title>Discovery of megapolipeptins by genome mining of a Burkholderiales bacteria collection.</title>
        <authorList>
            <person name="Paulo B.S."/>
            <person name="Recchia M.J.J."/>
            <person name="Lee S."/>
            <person name="Fergusson C.H."/>
            <person name="Romanowski S.B."/>
            <person name="Hernandez A."/>
            <person name="Krull N."/>
            <person name="Liu D.Y."/>
            <person name="Cavanagh H."/>
            <person name="Bos A."/>
            <person name="Gray C.A."/>
            <person name="Murphy B.T."/>
            <person name="Linington R.G."/>
            <person name="Eustaquio A.S."/>
        </authorList>
    </citation>
    <scope>NUCLEOTIDE SEQUENCE [LARGE SCALE GENOMIC DNA]</scope>
    <source>
        <strain evidence="5 6">RL16-012-BIC-B</strain>
    </source>
</reference>
<dbReference type="PROSITE" id="PS01124">
    <property type="entry name" value="HTH_ARAC_FAMILY_2"/>
    <property type="match status" value="1"/>
</dbReference>
<evidence type="ECO:0000313" key="6">
    <source>
        <dbReference type="Proteomes" id="UP001629249"/>
    </source>
</evidence>
<dbReference type="Pfam" id="PF12833">
    <property type="entry name" value="HTH_18"/>
    <property type="match status" value="1"/>
</dbReference>
<protein>
    <submittedName>
        <fullName evidence="5">AraC family transcriptional regulator</fullName>
    </submittedName>
</protein>
<dbReference type="PANTHER" id="PTHR46796">
    <property type="entry name" value="HTH-TYPE TRANSCRIPTIONAL ACTIVATOR RHAS-RELATED"/>
    <property type="match status" value="1"/>
</dbReference>
<feature type="domain" description="HTH araC/xylS-type" evidence="4">
    <location>
        <begin position="216"/>
        <end position="314"/>
    </location>
</feature>
<accession>A0ABW8ZWH2</accession>
<dbReference type="InterPro" id="IPR018060">
    <property type="entry name" value="HTH_AraC"/>
</dbReference>
<dbReference type="SMART" id="SM00342">
    <property type="entry name" value="HTH_ARAC"/>
    <property type="match status" value="1"/>
</dbReference>
<evidence type="ECO:0000256" key="2">
    <source>
        <dbReference type="ARBA" id="ARBA00023125"/>
    </source>
</evidence>
<dbReference type="InterPro" id="IPR035418">
    <property type="entry name" value="AraC-bd_2"/>
</dbReference>
<dbReference type="PANTHER" id="PTHR46796:SF12">
    <property type="entry name" value="HTH-TYPE DNA-BINDING TRANSCRIPTIONAL ACTIVATOR EUTR"/>
    <property type="match status" value="1"/>
</dbReference>
<keyword evidence="3" id="KW-0804">Transcription</keyword>
<dbReference type="InterPro" id="IPR009057">
    <property type="entry name" value="Homeodomain-like_sf"/>
</dbReference>
<organism evidence="5 6">
    <name type="scientific">Paraburkholderia agricolaris</name>
    <dbReference type="NCBI Taxonomy" id="2152888"/>
    <lineage>
        <taxon>Bacteria</taxon>
        <taxon>Pseudomonadati</taxon>
        <taxon>Pseudomonadota</taxon>
        <taxon>Betaproteobacteria</taxon>
        <taxon>Burkholderiales</taxon>
        <taxon>Burkholderiaceae</taxon>
        <taxon>Paraburkholderia</taxon>
    </lineage>
</organism>
<keyword evidence="1" id="KW-0805">Transcription regulation</keyword>
<proteinExistence type="predicted"/>
<sequence>MSVSEFRASSLIESTEILCREWSRHKISTVGRVQMDLRFSQLRISKNLTVNRLSYGANVSIAPWDRDEVLLVQMPIKGRASAVYAGGEVSIDAARYGVIDVRRVERFTCDADFDALILRVRVDSIREYLEEVLGTPLGHELRFADDMALDSSAWHSWAPFAGMLGGLINESSTEFSPKLLASIENTVVSALVFGQRHNFWDEVRRPCALPAPRHVKRAEAYVLEHAGEMLSTKLLAAHANVSVRTLFNGFRTFRNMTPAEFIRGVRLDRARDDLLAGTHTVSVISKKWGFGHLGNFASHYRKRFGESPVETLRFVGHRCSR</sequence>
<keyword evidence="6" id="KW-1185">Reference proteome</keyword>
<evidence type="ECO:0000256" key="3">
    <source>
        <dbReference type="ARBA" id="ARBA00023163"/>
    </source>
</evidence>
<comment type="caution">
    <text evidence="5">The sequence shown here is derived from an EMBL/GenBank/DDBJ whole genome shotgun (WGS) entry which is preliminary data.</text>
</comment>
<dbReference type="RefSeq" id="WP_408330393.1">
    <property type="nucleotide sequence ID" value="NZ_JAQQFH010000015.1"/>
</dbReference>